<evidence type="ECO:0000259" key="3">
    <source>
        <dbReference type="PROSITE" id="PS50977"/>
    </source>
</evidence>
<dbReference type="AlphaFoldDB" id="A0A917A543"/>
<keyword evidence="5" id="KW-1185">Reference proteome</keyword>
<dbReference type="RefSeq" id="WP_229737470.1">
    <property type="nucleotide sequence ID" value="NZ_BMFJ01000001.1"/>
</dbReference>
<dbReference type="Proteomes" id="UP000612855">
    <property type="component" value="Unassembled WGS sequence"/>
</dbReference>
<dbReference type="GO" id="GO:0003700">
    <property type="term" value="F:DNA-binding transcription factor activity"/>
    <property type="evidence" value="ECO:0007669"/>
    <property type="project" value="TreeGrafter"/>
</dbReference>
<dbReference type="InterPro" id="IPR036271">
    <property type="entry name" value="Tet_transcr_reg_TetR-rel_C_sf"/>
</dbReference>
<name>A0A917A543_9RHOB</name>
<dbReference type="SUPFAM" id="SSF46689">
    <property type="entry name" value="Homeodomain-like"/>
    <property type="match status" value="1"/>
</dbReference>
<dbReference type="EMBL" id="BMFJ01000001">
    <property type="protein sequence ID" value="GGE27802.1"/>
    <property type="molecule type" value="Genomic_DNA"/>
</dbReference>
<gene>
    <name evidence="4" type="primary">psrA</name>
    <name evidence="4" type="ORF">GCM10011360_15030</name>
</gene>
<dbReference type="InterPro" id="IPR001647">
    <property type="entry name" value="HTH_TetR"/>
</dbReference>
<evidence type="ECO:0000256" key="2">
    <source>
        <dbReference type="PROSITE-ProRule" id="PRU00335"/>
    </source>
</evidence>
<sequence length="230" mass="25659">MDGFQSDTPARLIDAAEHVICHASGFSEVTVRRIAARAGAPVSAISYHFGSLEELGIAVATRLYRRLNAARLTELQRALDRAQPGPARIEDLVSALIAPSIRWSLDRSSGYPVFDYFNRMRIMTARPERFAGFVSSVEHHRIFADHLHRAAPWFSEREIAWRINAALGIRSQITQGRSRIELLTGAPLNQQDPEAVVREAVRMASALFARPVAPAVTRTVERRSRAVIRP</sequence>
<feature type="domain" description="HTH tetR-type" evidence="3">
    <location>
        <begin position="6"/>
        <end position="67"/>
    </location>
</feature>
<evidence type="ECO:0000313" key="5">
    <source>
        <dbReference type="Proteomes" id="UP000612855"/>
    </source>
</evidence>
<dbReference type="GO" id="GO:0000976">
    <property type="term" value="F:transcription cis-regulatory region binding"/>
    <property type="evidence" value="ECO:0007669"/>
    <property type="project" value="TreeGrafter"/>
</dbReference>
<proteinExistence type="predicted"/>
<dbReference type="Pfam" id="PF17939">
    <property type="entry name" value="TetR_C_30"/>
    <property type="match status" value="1"/>
</dbReference>
<dbReference type="PANTHER" id="PTHR30055:SF235">
    <property type="entry name" value="TRANSCRIPTIONAL REGULATORY PROTEIN"/>
    <property type="match status" value="1"/>
</dbReference>
<comment type="caution">
    <text evidence="4">The sequence shown here is derived from an EMBL/GenBank/DDBJ whole genome shotgun (WGS) entry which is preliminary data.</text>
</comment>
<protein>
    <submittedName>
        <fullName evidence="4">TetR family transcriptional regulator</fullName>
    </submittedName>
</protein>
<dbReference type="InterPro" id="IPR050109">
    <property type="entry name" value="HTH-type_TetR-like_transc_reg"/>
</dbReference>
<feature type="DNA-binding region" description="H-T-H motif" evidence="2">
    <location>
        <begin position="30"/>
        <end position="49"/>
    </location>
</feature>
<accession>A0A917A543</accession>
<dbReference type="PROSITE" id="PS50977">
    <property type="entry name" value="HTH_TETR_2"/>
    <property type="match status" value="1"/>
</dbReference>
<dbReference type="InterPro" id="IPR009057">
    <property type="entry name" value="Homeodomain-like_sf"/>
</dbReference>
<dbReference type="Gene3D" id="1.10.357.10">
    <property type="entry name" value="Tetracycline Repressor, domain 2"/>
    <property type="match status" value="1"/>
</dbReference>
<dbReference type="Pfam" id="PF00440">
    <property type="entry name" value="TetR_N"/>
    <property type="match status" value="1"/>
</dbReference>
<organism evidence="4 5">
    <name type="scientific">Primorskyibacter flagellatus</name>
    <dbReference type="NCBI Taxonomy" id="1387277"/>
    <lineage>
        <taxon>Bacteria</taxon>
        <taxon>Pseudomonadati</taxon>
        <taxon>Pseudomonadota</taxon>
        <taxon>Alphaproteobacteria</taxon>
        <taxon>Rhodobacterales</taxon>
        <taxon>Roseobacteraceae</taxon>
        <taxon>Primorskyibacter</taxon>
    </lineage>
</organism>
<dbReference type="InterPro" id="IPR041586">
    <property type="entry name" value="PsrA_TetR_C"/>
</dbReference>
<evidence type="ECO:0000313" key="4">
    <source>
        <dbReference type="EMBL" id="GGE27802.1"/>
    </source>
</evidence>
<keyword evidence="1 2" id="KW-0238">DNA-binding</keyword>
<dbReference type="PANTHER" id="PTHR30055">
    <property type="entry name" value="HTH-TYPE TRANSCRIPTIONAL REGULATOR RUTR"/>
    <property type="match status" value="1"/>
</dbReference>
<reference evidence="5" key="1">
    <citation type="journal article" date="2019" name="Int. J. Syst. Evol. Microbiol.">
        <title>The Global Catalogue of Microorganisms (GCM) 10K type strain sequencing project: providing services to taxonomists for standard genome sequencing and annotation.</title>
        <authorList>
            <consortium name="The Broad Institute Genomics Platform"/>
            <consortium name="The Broad Institute Genome Sequencing Center for Infectious Disease"/>
            <person name="Wu L."/>
            <person name="Ma J."/>
        </authorList>
    </citation>
    <scope>NUCLEOTIDE SEQUENCE [LARGE SCALE GENOMIC DNA]</scope>
    <source>
        <strain evidence="5">CGMCC 1.12664</strain>
    </source>
</reference>
<evidence type="ECO:0000256" key="1">
    <source>
        <dbReference type="ARBA" id="ARBA00023125"/>
    </source>
</evidence>
<dbReference type="SUPFAM" id="SSF48498">
    <property type="entry name" value="Tetracyclin repressor-like, C-terminal domain"/>
    <property type="match status" value="1"/>
</dbReference>